<gene>
    <name evidence="2" type="ORF">O181_039716</name>
</gene>
<keyword evidence="3" id="KW-1185">Reference proteome</keyword>
<dbReference type="Proteomes" id="UP000765509">
    <property type="component" value="Unassembled WGS sequence"/>
</dbReference>
<organism evidence="2 3">
    <name type="scientific">Austropuccinia psidii MF-1</name>
    <dbReference type="NCBI Taxonomy" id="1389203"/>
    <lineage>
        <taxon>Eukaryota</taxon>
        <taxon>Fungi</taxon>
        <taxon>Dikarya</taxon>
        <taxon>Basidiomycota</taxon>
        <taxon>Pucciniomycotina</taxon>
        <taxon>Pucciniomycetes</taxon>
        <taxon>Pucciniales</taxon>
        <taxon>Sphaerophragmiaceae</taxon>
        <taxon>Austropuccinia</taxon>
    </lineage>
</organism>
<evidence type="ECO:0000313" key="3">
    <source>
        <dbReference type="Proteomes" id="UP000765509"/>
    </source>
</evidence>
<reference evidence="2" key="1">
    <citation type="submission" date="2021-03" db="EMBL/GenBank/DDBJ databases">
        <title>Draft genome sequence of rust myrtle Austropuccinia psidii MF-1, a brazilian biotype.</title>
        <authorList>
            <person name="Quecine M.C."/>
            <person name="Pachon D.M.R."/>
            <person name="Bonatelli M.L."/>
            <person name="Correr F.H."/>
            <person name="Franceschini L.M."/>
            <person name="Leite T.F."/>
            <person name="Margarido G.R.A."/>
            <person name="Almeida C.A."/>
            <person name="Ferrarezi J.A."/>
            <person name="Labate C.A."/>
        </authorList>
    </citation>
    <scope>NUCLEOTIDE SEQUENCE</scope>
    <source>
        <strain evidence="2">MF-1</strain>
    </source>
</reference>
<dbReference type="AlphaFoldDB" id="A0A9Q3DGF4"/>
<accession>A0A9Q3DGF4</accession>
<evidence type="ECO:0000256" key="1">
    <source>
        <dbReference type="SAM" id="MobiDB-lite"/>
    </source>
</evidence>
<protein>
    <submittedName>
        <fullName evidence="2">Uncharacterized protein</fullName>
    </submittedName>
</protein>
<sequence length="184" mass="20602">MAHGPYAMVHKPQSMGPLGPFLPKSNEAKRGQVGPKPQVGPTKPVLAPKLNQGFPLKFRGRPFLPRCTLHIRIQEWCIYGIIDHYAPFLLRNPIVTPSGPNYVIPNQVPNPSTILKEDLSAIQSGNFLAATRRPFKDPTTWPCNSWVINPHQNYSKRNFQRLSIILIIFKASSTHHSLDISIGP</sequence>
<dbReference type="EMBL" id="AVOT02015581">
    <property type="protein sequence ID" value="MBW0500001.1"/>
    <property type="molecule type" value="Genomic_DNA"/>
</dbReference>
<name>A0A9Q3DGF4_9BASI</name>
<proteinExistence type="predicted"/>
<feature type="region of interest" description="Disordered" evidence="1">
    <location>
        <begin position="15"/>
        <end position="46"/>
    </location>
</feature>
<comment type="caution">
    <text evidence="2">The sequence shown here is derived from an EMBL/GenBank/DDBJ whole genome shotgun (WGS) entry which is preliminary data.</text>
</comment>
<evidence type="ECO:0000313" key="2">
    <source>
        <dbReference type="EMBL" id="MBW0500001.1"/>
    </source>
</evidence>